<organism evidence="3 4">
    <name type="scientific">Streptomyces inhibens</name>
    <dbReference type="NCBI Taxonomy" id="2293571"/>
    <lineage>
        <taxon>Bacteria</taxon>
        <taxon>Bacillati</taxon>
        <taxon>Actinomycetota</taxon>
        <taxon>Actinomycetes</taxon>
        <taxon>Kitasatosporales</taxon>
        <taxon>Streptomycetaceae</taxon>
        <taxon>Streptomyces</taxon>
    </lineage>
</organism>
<keyword evidence="3" id="KW-0067">ATP-binding</keyword>
<sequence>MSARGRPVAEPLTHAPPLTAVHLFPSADQSAGRAREALRPQLQDWGLAGELADSAELLLSELVTNAVKAEAPPGAEVTVRFELSAGRLRLEVQDASDELPVMTHPEEDAECGRGLVLLDALASGWGVTPDGIGKAVWAELAVSDASALRLLSSVHRP</sequence>
<keyword evidence="1" id="KW-0723">Serine/threonine-protein kinase</keyword>
<keyword evidence="1" id="KW-0418">Kinase</keyword>
<dbReference type="RefSeq" id="WP_128512464.1">
    <property type="nucleotide sequence ID" value="NZ_QUAC01000481.1"/>
</dbReference>
<dbReference type="InterPro" id="IPR003594">
    <property type="entry name" value="HATPase_dom"/>
</dbReference>
<name>A0A371PQF6_STRIH</name>
<evidence type="ECO:0000259" key="2">
    <source>
        <dbReference type="Pfam" id="PF13581"/>
    </source>
</evidence>
<dbReference type="InterPro" id="IPR036890">
    <property type="entry name" value="HATPase_C_sf"/>
</dbReference>
<evidence type="ECO:0000313" key="4">
    <source>
        <dbReference type="Proteomes" id="UP000262477"/>
    </source>
</evidence>
<dbReference type="GO" id="GO:0004674">
    <property type="term" value="F:protein serine/threonine kinase activity"/>
    <property type="evidence" value="ECO:0007669"/>
    <property type="project" value="UniProtKB-KW"/>
</dbReference>
<dbReference type="GO" id="GO:0005524">
    <property type="term" value="F:ATP binding"/>
    <property type="evidence" value="ECO:0007669"/>
    <property type="project" value="UniProtKB-KW"/>
</dbReference>
<dbReference type="Proteomes" id="UP000262477">
    <property type="component" value="Unassembled WGS sequence"/>
</dbReference>
<dbReference type="AlphaFoldDB" id="A0A371PQF6"/>
<protein>
    <submittedName>
        <fullName evidence="3">ATP-binding protein</fullName>
    </submittedName>
</protein>
<dbReference type="Pfam" id="PF13581">
    <property type="entry name" value="HATPase_c_2"/>
    <property type="match status" value="1"/>
</dbReference>
<proteinExistence type="predicted"/>
<keyword evidence="1" id="KW-0808">Transferase</keyword>
<dbReference type="InterPro" id="IPR050267">
    <property type="entry name" value="Anti-sigma-factor_SerPK"/>
</dbReference>
<dbReference type="PANTHER" id="PTHR35526:SF3">
    <property type="entry name" value="ANTI-SIGMA-F FACTOR RSBW"/>
    <property type="match status" value="1"/>
</dbReference>
<dbReference type="EMBL" id="QUAC01000481">
    <property type="protein sequence ID" value="REK84579.1"/>
    <property type="molecule type" value="Genomic_DNA"/>
</dbReference>
<dbReference type="Gene3D" id="3.30.565.10">
    <property type="entry name" value="Histidine kinase-like ATPase, C-terminal domain"/>
    <property type="match status" value="1"/>
</dbReference>
<evidence type="ECO:0000256" key="1">
    <source>
        <dbReference type="ARBA" id="ARBA00022527"/>
    </source>
</evidence>
<gene>
    <name evidence="3" type="ORF">DY245_42590</name>
</gene>
<dbReference type="SUPFAM" id="SSF55874">
    <property type="entry name" value="ATPase domain of HSP90 chaperone/DNA topoisomerase II/histidine kinase"/>
    <property type="match status" value="1"/>
</dbReference>
<accession>A0A371PQF6</accession>
<keyword evidence="3" id="KW-0547">Nucleotide-binding</keyword>
<reference evidence="3 4" key="1">
    <citation type="submission" date="2018-08" db="EMBL/GenBank/DDBJ databases">
        <title>Streptomyces NEAU-D10 sp. nov., a novel Actinomycete isolated from soil.</title>
        <authorList>
            <person name="Jin L."/>
        </authorList>
    </citation>
    <scope>NUCLEOTIDE SEQUENCE [LARGE SCALE GENOMIC DNA]</scope>
    <source>
        <strain evidence="3 4">NEAU-D10</strain>
    </source>
</reference>
<dbReference type="OrthoDB" id="4251531at2"/>
<feature type="domain" description="Histidine kinase/HSP90-like ATPase" evidence="2">
    <location>
        <begin position="25"/>
        <end position="127"/>
    </location>
</feature>
<comment type="caution">
    <text evidence="3">The sequence shown here is derived from an EMBL/GenBank/DDBJ whole genome shotgun (WGS) entry which is preliminary data.</text>
</comment>
<evidence type="ECO:0000313" key="3">
    <source>
        <dbReference type="EMBL" id="REK84579.1"/>
    </source>
</evidence>
<keyword evidence="4" id="KW-1185">Reference proteome</keyword>
<dbReference type="PANTHER" id="PTHR35526">
    <property type="entry name" value="ANTI-SIGMA-F FACTOR RSBW-RELATED"/>
    <property type="match status" value="1"/>
</dbReference>
<dbReference type="CDD" id="cd16936">
    <property type="entry name" value="HATPase_RsbW-like"/>
    <property type="match status" value="1"/>
</dbReference>